<dbReference type="InterPro" id="IPR013429">
    <property type="entry name" value="Regulatory_FmdB_Zinc_ribbon"/>
</dbReference>
<dbReference type="OrthoDB" id="9792898at2"/>
<dbReference type="Pfam" id="PF09723">
    <property type="entry name" value="Zn_ribbon_8"/>
    <property type="match status" value="1"/>
</dbReference>
<evidence type="ECO:0000313" key="3">
    <source>
        <dbReference type="EMBL" id="RJL32723.1"/>
    </source>
</evidence>
<dbReference type="RefSeq" id="WP_119926972.1">
    <property type="nucleotide sequence ID" value="NZ_QZEY01000004.1"/>
</dbReference>
<gene>
    <name evidence="3" type="ORF">D5H75_14660</name>
</gene>
<evidence type="ECO:0000313" key="4">
    <source>
        <dbReference type="Proteomes" id="UP000265768"/>
    </source>
</evidence>
<name>A0A3A4ATK5_9ACTN</name>
<dbReference type="SMART" id="SM00834">
    <property type="entry name" value="CxxC_CXXC_SSSS"/>
    <property type="match status" value="1"/>
</dbReference>
<keyword evidence="4" id="KW-1185">Reference proteome</keyword>
<dbReference type="AlphaFoldDB" id="A0A3A4ATK5"/>
<accession>A0A3A4ATK5</accession>
<feature type="region of interest" description="Disordered" evidence="1">
    <location>
        <begin position="56"/>
        <end position="92"/>
    </location>
</feature>
<feature type="domain" description="Putative regulatory protein FmdB zinc ribbon" evidence="2">
    <location>
        <begin position="1"/>
        <end position="41"/>
    </location>
</feature>
<comment type="caution">
    <text evidence="3">The sequence shown here is derived from an EMBL/GenBank/DDBJ whole genome shotgun (WGS) entry which is preliminary data.</text>
</comment>
<evidence type="ECO:0000256" key="1">
    <source>
        <dbReference type="SAM" id="MobiDB-lite"/>
    </source>
</evidence>
<organism evidence="3 4">
    <name type="scientific">Bailinhaonella thermotolerans</name>
    <dbReference type="NCBI Taxonomy" id="1070861"/>
    <lineage>
        <taxon>Bacteria</taxon>
        <taxon>Bacillati</taxon>
        <taxon>Actinomycetota</taxon>
        <taxon>Actinomycetes</taxon>
        <taxon>Streptosporangiales</taxon>
        <taxon>Streptosporangiaceae</taxon>
        <taxon>Bailinhaonella</taxon>
    </lineage>
</organism>
<reference evidence="3 4" key="1">
    <citation type="submission" date="2018-09" db="EMBL/GenBank/DDBJ databases">
        <title>YIM 75507 draft genome.</title>
        <authorList>
            <person name="Tang S."/>
            <person name="Feng Y."/>
        </authorList>
    </citation>
    <scope>NUCLEOTIDE SEQUENCE [LARGE SCALE GENOMIC DNA]</scope>
    <source>
        <strain evidence="3 4">YIM 75507</strain>
    </source>
</reference>
<dbReference type="NCBIfam" id="TIGR02605">
    <property type="entry name" value="CxxC_CxxC_SSSS"/>
    <property type="match status" value="1"/>
</dbReference>
<sequence>MVAYAYRCGDCGPFDVTRPMGEAAAEEDCPECGGPARRVFTGPSFARTPRALARALAAQEKSAHEPEVVTRAPAARPPAPPADPRHARLPRP</sequence>
<proteinExistence type="predicted"/>
<protein>
    <submittedName>
        <fullName evidence="3">Zinc ribbon domain-containing protein</fullName>
    </submittedName>
</protein>
<dbReference type="Proteomes" id="UP000265768">
    <property type="component" value="Unassembled WGS sequence"/>
</dbReference>
<evidence type="ECO:0000259" key="2">
    <source>
        <dbReference type="SMART" id="SM00834"/>
    </source>
</evidence>
<dbReference type="EMBL" id="QZEY01000004">
    <property type="protein sequence ID" value="RJL32723.1"/>
    <property type="molecule type" value="Genomic_DNA"/>
</dbReference>